<dbReference type="PANTHER" id="PTHR15715:SF37">
    <property type="entry name" value="LD47843P"/>
    <property type="match status" value="1"/>
</dbReference>
<dbReference type="OMA" id="SINNEQM"/>
<dbReference type="RefSeq" id="XP_024356005.1">
    <property type="nucleotide sequence ID" value="XM_024489327.1"/>
</dbReference>
<dbReference type="InterPro" id="IPR008984">
    <property type="entry name" value="SMAD_FHA_dom_sf"/>
</dbReference>
<proteinExistence type="predicted"/>
<evidence type="ECO:0000313" key="4">
    <source>
        <dbReference type="EMBL" id="EUB64809.1"/>
    </source>
</evidence>
<feature type="compositionally biased region" description="Polar residues" evidence="2">
    <location>
        <begin position="838"/>
        <end position="850"/>
    </location>
</feature>
<dbReference type="STRING" id="6210.W6VD03"/>
<dbReference type="GeneID" id="36335793"/>
<comment type="caution">
    <text evidence="4">The sequence shown here is derived from an EMBL/GenBank/DDBJ whole genome shotgun (WGS) entry which is preliminary data.</text>
</comment>
<dbReference type="PANTHER" id="PTHR15715">
    <property type="entry name" value="CENTROSOMAL PROTEIN OF 170 KDA"/>
    <property type="match status" value="1"/>
</dbReference>
<protein>
    <submittedName>
        <fullName evidence="4">Sarcolemmal membrane-associated protein</fullName>
    </submittedName>
</protein>
<dbReference type="EMBL" id="APAU02000001">
    <property type="protein sequence ID" value="EUB64809.1"/>
    <property type="molecule type" value="Genomic_DNA"/>
</dbReference>
<dbReference type="Proteomes" id="UP000019149">
    <property type="component" value="Unassembled WGS sequence"/>
</dbReference>
<dbReference type="CDD" id="cd21911">
    <property type="entry name" value="CC1_SLMAP"/>
    <property type="match status" value="1"/>
</dbReference>
<gene>
    <name evidence="4" type="ORF">EGR_00078</name>
</gene>
<evidence type="ECO:0000256" key="2">
    <source>
        <dbReference type="SAM" id="MobiDB-lite"/>
    </source>
</evidence>
<feature type="coiled-coil region" evidence="1">
    <location>
        <begin position="772"/>
        <end position="827"/>
    </location>
</feature>
<feature type="coiled-coil region" evidence="1">
    <location>
        <begin position="260"/>
        <end position="393"/>
    </location>
</feature>
<dbReference type="Pfam" id="PF00498">
    <property type="entry name" value="FHA"/>
    <property type="match status" value="1"/>
</dbReference>
<dbReference type="InterPro" id="IPR051176">
    <property type="entry name" value="Cent_Immune-Sig_Mod"/>
</dbReference>
<keyword evidence="5" id="KW-1185">Reference proteome</keyword>
<name>W6VD03_ECHGR</name>
<dbReference type="Gene3D" id="2.60.200.20">
    <property type="match status" value="1"/>
</dbReference>
<dbReference type="InterPro" id="IPR000253">
    <property type="entry name" value="FHA_dom"/>
</dbReference>
<reference evidence="4 5" key="1">
    <citation type="journal article" date="2013" name="Nat. Genet.">
        <title>The genome of the hydatid tapeworm Echinococcus granulosus.</title>
        <authorList>
            <person name="Zheng H."/>
            <person name="Zhang W."/>
            <person name="Zhang L."/>
            <person name="Zhang Z."/>
            <person name="Li J."/>
            <person name="Lu G."/>
            <person name="Zhu Y."/>
            <person name="Wang Y."/>
            <person name="Huang Y."/>
            <person name="Liu J."/>
            <person name="Kang H."/>
            <person name="Chen J."/>
            <person name="Wang L."/>
            <person name="Chen A."/>
            <person name="Yu S."/>
            <person name="Gao Z."/>
            <person name="Jin L."/>
            <person name="Gu W."/>
            <person name="Wang Z."/>
            <person name="Zhao L."/>
            <person name="Shi B."/>
            <person name="Wen H."/>
            <person name="Lin R."/>
            <person name="Jones M.K."/>
            <person name="Brejova B."/>
            <person name="Vinar T."/>
            <person name="Zhao G."/>
            <person name="McManus D.P."/>
            <person name="Chen Z."/>
            <person name="Zhou Y."/>
            <person name="Wang S."/>
        </authorList>
    </citation>
    <scope>NUCLEOTIDE SEQUENCE [LARGE SCALE GENOMIC DNA]</scope>
</reference>
<dbReference type="PROSITE" id="PS50006">
    <property type="entry name" value="FHA_DOMAIN"/>
    <property type="match status" value="1"/>
</dbReference>
<sequence length="902" mass="100817">MYDLLDGLKYTEHQWYSLVFKILYLCGLHTVTPMMQRKGQPIMILTCQHDSHYFEERTIVVNDIIKVGRAVARSKASPNNAIFDCKVLSRNHAVIWFSSDEFWLRDTNSSNGTFVNNTRVSKRDDSDYCDRQIFSGDVIRFGVDVVEHDTTHGCIIASVTLILPNGQEAKPKLGHTGDALPSGLISINNEQMFQISCFLNDAMFREQALDKKLEALRQALQQATLASELGWQAMLNEEKLLQKFNLYESQMRMFKEELPENSLKMRLSDLLEEKNLQEAESKTQLTKIINDKEIALQRIKDLERTVEDLERECTHLRNEYASAQDACSNISDEYKTNLSTVSQRLNELTTERNQLNDQLQHASRENTALKEQLERVSHELAVTKELYEQVQSKGPSGLVNGLSYVDDADKESNASVNSKGAKAVVDSLKANDNAIPRNQPVEQVTGDELMVESGKLEANEYISDSIRDFHRALELIRVLDGVEICDHSPEVIDGVESGRCYSGCLRIRVVCQLGRYEFNIRCELFEDRLPVGAELNGLAWFPKVSALAVTTDLDKEKKLEGSSEAVIDDASTDFVSDVSSLSSSSIESLVKRIVRHNEAAMTSLHAYLRQVNPSAAAELINKICLSSSGVDDGSEALLASVEGKTFKRPSFLTLSNLVDKAVEAAPSSACDEGVTVAGADSLSASPTVSSGNGSLSFSMSPDTEEVLHLRECVRLANAEIEQYKAHIADLQKAGWVETASATVSGADDSKRATSEQDLEEMHAECCVLRARLGDIEEQMEQTRENHRRLVEEARQHRNEVEQLHSQRAELEAALVESQAQITKLRQQARDHQHPRVSTAPSSNNHLSSTTSYVADTPVHTDRLELVPGRLVTVKTLTKATNWPYQEYQEVRWNVTCSKPSQN</sequence>
<dbReference type="AlphaFoldDB" id="W6VD03"/>
<dbReference type="CTD" id="36335793"/>
<feature type="domain" description="FHA" evidence="3">
    <location>
        <begin position="65"/>
        <end position="120"/>
    </location>
</feature>
<evidence type="ECO:0000313" key="5">
    <source>
        <dbReference type="Proteomes" id="UP000019149"/>
    </source>
</evidence>
<feature type="region of interest" description="Disordered" evidence="2">
    <location>
        <begin position="827"/>
        <end position="850"/>
    </location>
</feature>
<dbReference type="KEGG" id="egl:EGR_00078"/>
<dbReference type="SMART" id="SM00240">
    <property type="entry name" value="FHA"/>
    <property type="match status" value="1"/>
</dbReference>
<dbReference type="SUPFAM" id="SSF49879">
    <property type="entry name" value="SMAD/FHA domain"/>
    <property type="match status" value="1"/>
</dbReference>
<evidence type="ECO:0000259" key="3">
    <source>
        <dbReference type="PROSITE" id="PS50006"/>
    </source>
</evidence>
<keyword evidence="1" id="KW-0175">Coiled coil</keyword>
<dbReference type="OrthoDB" id="687730at2759"/>
<accession>W6VD03</accession>
<dbReference type="CDD" id="cd22679">
    <property type="entry name" value="FHA_SLMAP"/>
    <property type="match status" value="1"/>
</dbReference>
<evidence type="ECO:0000256" key="1">
    <source>
        <dbReference type="SAM" id="Coils"/>
    </source>
</evidence>
<organism evidence="4 5">
    <name type="scientific">Echinococcus granulosus</name>
    <name type="common">Hydatid tapeworm</name>
    <dbReference type="NCBI Taxonomy" id="6210"/>
    <lineage>
        <taxon>Eukaryota</taxon>
        <taxon>Metazoa</taxon>
        <taxon>Spiralia</taxon>
        <taxon>Lophotrochozoa</taxon>
        <taxon>Platyhelminthes</taxon>
        <taxon>Cestoda</taxon>
        <taxon>Eucestoda</taxon>
        <taxon>Cyclophyllidea</taxon>
        <taxon>Taeniidae</taxon>
        <taxon>Echinococcus</taxon>
        <taxon>Echinococcus granulosus group</taxon>
    </lineage>
</organism>